<reference evidence="2" key="3">
    <citation type="submission" date="2020-03" db="EMBL/GenBank/DDBJ databases">
        <title>Sequencing and Assembly of Multiple Reported Metal-Biooxidizing Members of the Extremely Thermoacidophilic Archaeal Family Sulfolobaceae.</title>
        <authorList>
            <person name="Counts J.A."/>
            <person name="Kelly R.M."/>
        </authorList>
    </citation>
    <scope>NUCLEOTIDE SEQUENCE [LARGE SCALE GENOMIC DNA]</scope>
    <source>
        <strain evidence="2">HO1-1</strain>
    </source>
</reference>
<dbReference type="Proteomes" id="UP000247586">
    <property type="component" value="Chromosome"/>
</dbReference>
<evidence type="ECO:0000313" key="2">
    <source>
        <dbReference type="Proteomes" id="UP000247586"/>
    </source>
</evidence>
<dbReference type="EMBL" id="CP029287">
    <property type="protein sequence ID" value="AWS00316.1"/>
    <property type="molecule type" value="Genomic_DNA"/>
</dbReference>
<dbReference type="AlphaFoldDB" id="A0A2U9IWD1"/>
<proteinExistence type="predicted"/>
<keyword evidence="2" id="KW-1185">Reference proteome</keyword>
<gene>
    <name evidence="1" type="ORF">DFR87_12215</name>
</gene>
<evidence type="ECO:0000313" key="1">
    <source>
        <dbReference type="EMBL" id="AWS00316.1"/>
    </source>
</evidence>
<organism evidence="1 2">
    <name type="scientific">Metallosphaera hakonensis JCM 8857 = DSM 7519</name>
    <dbReference type="NCBI Taxonomy" id="1293036"/>
    <lineage>
        <taxon>Archaea</taxon>
        <taxon>Thermoproteota</taxon>
        <taxon>Thermoprotei</taxon>
        <taxon>Sulfolobales</taxon>
        <taxon>Sulfolobaceae</taxon>
        <taxon>Metallosphaera</taxon>
    </lineage>
</organism>
<accession>A0A2U9IWD1</accession>
<dbReference type="KEGG" id="mhk:DFR87_12215"/>
<protein>
    <recommendedName>
        <fullName evidence="3">Metallopeptidase</fullName>
    </recommendedName>
</protein>
<evidence type="ECO:0008006" key="3">
    <source>
        <dbReference type="Google" id="ProtNLM"/>
    </source>
</evidence>
<dbReference type="GeneID" id="36836119"/>
<name>A0A2U9IWD1_9CREN</name>
<sequence length="135" mass="15337">MPTLETPYSILNEVVRDVLKRSGKSATAEIELMPFNPSVLGFVRAGQNTIYVNTVPLMGVDQAHVSEYLYVVILHEYLHLLGIADEREVRRITLEMVDEKFGQSSFAHNLSLKLADPRDVMLMDSWKTGKPHTYM</sequence>
<reference evidence="1 2" key="1">
    <citation type="submission" date="2018-05" db="EMBL/GenBank/DDBJ databases">
        <title>Complete Genome Sequences of Extremely Thermoacidophilic, Metal-Mobilizing Type-Strain Members of the Archaeal Family Sulfolobaceae: Acidianus brierleyi DSM-1651T, Acidianus sulfidivorans DSM-18786T, Metallosphaera hakonensis DSM-7519T, and Metallosphaera prunae DSM-10039T.</title>
        <authorList>
            <person name="Counts J.A."/>
            <person name="Kelly R.M."/>
        </authorList>
    </citation>
    <scope>NUCLEOTIDE SEQUENCE [LARGE SCALE GENOMIC DNA]</scope>
    <source>
        <strain evidence="1 2">HO1-1</strain>
    </source>
</reference>
<reference evidence="2" key="2">
    <citation type="submission" date="2020-03" db="EMBL/GenBank/DDBJ databases">
        <title>Complete Genome Sequences of Extremely Thermoacidophilic, Metal-Mobilizing Type-Strain Members of the Archaeal Family Sulfolobaceae: Acidianus brierleyi DSM-1651T, Acidianus sulfidivorans DSM-18786T, Metallosphaera hakonensis DSM-7519T, and Metallosphaera prunae DSM-10039T.</title>
        <authorList>
            <person name="Counts J.A."/>
            <person name="Kelly R.M."/>
        </authorList>
    </citation>
    <scope>NUCLEOTIDE SEQUENCE [LARGE SCALE GENOMIC DNA]</scope>
    <source>
        <strain evidence="2">HO1-1</strain>
    </source>
</reference>
<dbReference type="OrthoDB" id="146831at2157"/>
<dbReference type="RefSeq" id="WP_054836933.1">
    <property type="nucleotide sequence ID" value="NZ_BBBA01000015.1"/>
</dbReference>